<accession>A0A6A5BV11</accession>
<dbReference type="GO" id="GO:0031267">
    <property type="term" value="F:small GTPase binding"/>
    <property type="evidence" value="ECO:0007669"/>
    <property type="project" value="InterPro"/>
</dbReference>
<feature type="domain" description="Importin N-terminal" evidence="8">
    <location>
        <begin position="31"/>
        <end position="101"/>
    </location>
</feature>
<keyword evidence="5" id="KW-0963">Cytoplasm</keyword>
<comment type="caution">
    <text evidence="9">The sequence shown here is derived from an EMBL/GenBank/DDBJ whole genome shotgun (WGS) entry which is preliminary data.</text>
</comment>
<gene>
    <name evidence="9" type="ORF">FDP41_002776</name>
</gene>
<dbReference type="InterPro" id="IPR016024">
    <property type="entry name" value="ARM-type_fold"/>
</dbReference>
<dbReference type="Pfam" id="PF03810">
    <property type="entry name" value="IBN_N"/>
    <property type="match status" value="1"/>
</dbReference>
<dbReference type="PANTHER" id="PTHR10997:SF8">
    <property type="entry name" value="EXPORTIN-2"/>
    <property type="match status" value="1"/>
</dbReference>
<dbReference type="GO" id="GO:0006611">
    <property type="term" value="P:protein export from nucleus"/>
    <property type="evidence" value="ECO:0007669"/>
    <property type="project" value="TreeGrafter"/>
</dbReference>
<evidence type="ECO:0000256" key="7">
    <source>
        <dbReference type="ARBA" id="ARBA00023242"/>
    </source>
</evidence>
<evidence type="ECO:0000313" key="9">
    <source>
        <dbReference type="EMBL" id="KAF0978261.1"/>
    </source>
</evidence>
<evidence type="ECO:0000256" key="2">
    <source>
        <dbReference type="ARBA" id="ARBA00004496"/>
    </source>
</evidence>
<dbReference type="VEuPathDB" id="AmoebaDB:FDP41_002776"/>
<protein>
    <recommendedName>
        <fullName evidence="8">Importin N-terminal domain-containing protein</fullName>
    </recommendedName>
</protein>
<dbReference type="InterPro" id="IPR013713">
    <property type="entry name" value="XPO2_central"/>
</dbReference>
<evidence type="ECO:0000259" key="8">
    <source>
        <dbReference type="PROSITE" id="PS50166"/>
    </source>
</evidence>
<dbReference type="GO" id="GO:0005049">
    <property type="term" value="F:nuclear export signal receptor activity"/>
    <property type="evidence" value="ECO:0007669"/>
    <property type="project" value="TreeGrafter"/>
</dbReference>
<keyword evidence="7" id="KW-0539">Nucleus</keyword>
<evidence type="ECO:0000256" key="4">
    <source>
        <dbReference type="ARBA" id="ARBA00022448"/>
    </source>
</evidence>
<sequence>MQTSTTEPNLGILTTLIQNTMTHEASVRIKAEQDLKEMERQPFYVALLLRYISDASMRSEHRLMVVVFLKNLVKKDWDVNLILRPEDKELIKQGVVELLFSTSDTKIQDVLSEIITIISEFDFYKNWTSLLPYLVNQLRTNSSNFETVRGVLFTCHSLFKKYREQSKTDEIEDELIYIMKEFADPMFHTFQGFVSSLSQTTNANDLKLIFTCINLLLEIFYSLNWVDIPEYFEEHVAEYSSMFNTILNYDNPALDNNLIEEPGLLDEAKRLVCQSINLYLEKYDEIFLPYVEIFATSVWQLLSKLDSKMKYDAVVSKSIEFLTLVSRSEKYGIFKDALPQICDNIIIPNISLREEDEIIFAEEPIEYIRRDIEGSDTESRRRSAQELIKCLSIYYEKEIADNFIQKIQTLLQKNDWKSRDAAIFLVTCISVKASIQRKGATLVSQYVDVMNFLSTQIIPQLQASSHPIIQADSIKFICTFRQHLPKDSFPVIFPLTIQLLYSYEPVVQTYAAWCIERLLVVREENGKPRFTQQDVFPFAEKLLQGLFHALDNTEENEYVMKAIMRSTAVLKEQMKPIMPAYISKITEVLGQVCKNPSNPKFNHYLFESYATVIKFNRDYISEFEASLFPPFQTILTSGIEEFTPYVFQLISQLLSIRQPPLPQTYVGLFPNFLSAHLWESEGNIPGLVAYVATFITKAPQELAKNNQLQQVLGLFQSLVMSKTKDYHGFRILDSLISTVPYDQLSVYMVEIFKILFTRLQKKKTGQFVRCLIIFFSNFVVKYGAKALFQTMNQIQQGIFSSLAKVVWESSLKTISGKIEKKVCAVALTQILFQNSDLIQTAADTWKMLLDELVSFLEGVDKAEEEEEVFDDDETVLHTERGLTGGYKVTFTKLSFAAMGIEDPVKEVQNSKQYLAHNISNFVSQLDPQQVQFVTSLIRSNPTSAQRLYEYMQSNGLNPSFLQ</sequence>
<keyword evidence="10" id="KW-1185">Reference proteome</keyword>
<dbReference type="Proteomes" id="UP000444721">
    <property type="component" value="Unassembled WGS sequence"/>
</dbReference>
<dbReference type="InterPro" id="IPR001494">
    <property type="entry name" value="Importin-beta_N"/>
</dbReference>
<keyword evidence="4" id="KW-0813">Transport</keyword>
<dbReference type="VEuPathDB" id="AmoebaDB:NfTy_056650"/>
<dbReference type="RefSeq" id="XP_044562974.1">
    <property type="nucleotide sequence ID" value="XM_044706007.1"/>
</dbReference>
<dbReference type="VEuPathDB" id="AmoebaDB:NF0087460"/>
<dbReference type="GO" id="GO:0005829">
    <property type="term" value="C:cytosol"/>
    <property type="evidence" value="ECO:0007669"/>
    <property type="project" value="TreeGrafter"/>
</dbReference>
<dbReference type="PROSITE" id="PS50166">
    <property type="entry name" value="IMPORTIN_B_NT"/>
    <property type="match status" value="1"/>
</dbReference>
<dbReference type="InterPro" id="IPR011989">
    <property type="entry name" value="ARM-like"/>
</dbReference>
<dbReference type="AlphaFoldDB" id="A0A6A5BV11"/>
<organism evidence="9 10">
    <name type="scientific">Naegleria fowleri</name>
    <name type="common">Brain eating amoeba</name>
    <dbReference type="NCBI Taxonomy" id="5763"/>
    <lineage>
        <taxon>Eukaryota</taxon>
        <taxon>Discoba</taxon>
        <taxon>Heterolobosea</taxon>
        <taxon>Tetramitia</taxon>
        <taxon>Eutetramitia</taxon>
        <taxon>Vahlkampfiidae</taxon>
        <taxon>Naegleria</taxon>
    </lineage>
</organism>
<dbReference type="Gene3D" id="1.25.10.10">
    <property type="entry name" value="Leucine-rich Repeat Variant"/>
    <property type="match status" value="1"/>
</dbReference>
<dbReference type="OMA" id="AENEFLM"/>
<comment type="similarity">
    <text evidence="3">Belongs to the XPO2/CSE1 family.</text>
</comment>
<name>A0A6A5BV11_NAEFO</name>
<dbReference type="PANTHER" id="PTHR10997">
    <property type="entry name" value="IMPORTIN-7, 8, 11"/>
    <property type="match status" value="1"/>
</dbReference>
<dbReference type="Pfam" id="PF08506">
    <property type="entry name" value="Cse1"/>
    <property type="match status" value="1"/>
</dbReference>
<evidence type="ECO:0000256" key="6">
    <source>
        <dbReference type="ARBA" id="ARBA00022927"/>
    </source>
</evidence>
<dbReference type="InterPro" id="IPR005043">
    <property type="entry name" value="XPO2_C"/>
</dbReference>
<reference evidence="9 10" key="1">
    <citation type="journal article" date="2019" name="Sci. Rep.">
        <title>Nanopore sequencing improves the draft genome of the human pathogenic amoeba Naegleria fowleri.</title>
        <authorList>
            <person name="Liechti N."/>
            <person name="Schurch N."/>
            <person name="Bruggmann R."/>
            <person name="Wittwer M."/>
        </authorList>
    </citation>
    <scope>NUCLEOTIDE SEQUENCE [LARGE SCALE GENOMIC DNA]</scope>
    <source>
        <strain evidence="9 10">ATCC 30894</strain>
    </source>
</reference>
<dbReference type="GO" id="GO:0005635">
    <property type="term" value="C:nuclear envelope"/>
    <property type="evidence" value="ECO:0007669"/>
    <property type="project" value="TreeGrafter"/>
</dbReference>
<dbReference type="SMART" id="SM00913">
    <property type="entry name" value="IBN_N"/>
    <property type="match status" value="1"/>
</dbReference>
<dbReference type="SUPFAM" id="SSF48371">
    <property type="entry name" value="ARM repeat"/>
    <property type="match status" value="1"/>
</dbReference>
<dbReference type="GeneID" id="68109994"/>
<evidence type="ECO:0000256" key="5">
    <source>
        <dbReference type="ARBA" id="ARBA00022490"/>
    </source>
</evidence>
<proteinExistence type="inferred from homology"/>
<comment type="subcellular location">
    <subcellularLocation>
        <location evidence="2">Cytoplasm</location>
    </subcellularLocation>
    <subcellularLocation>
        <location evidence="1">Nucleus</location>
    </subcellularLocation>
</comment>
<evidence type="ECO:0000256" key="3">
    <source>
        <dbReference type="ARBA" id="ARBA00008669"/>
    </source>
</evidence>
<dbReference type="Pfam" id="PF03378">
    <property type="entry name" value="CAS_CSE1"/>
    <property type="match status" value="1"/>
</dbReference>
<evidence type="ECO:0000313" key="10">
    <source>
        <dbReference type="Proteomes" id="UP000444721"/>
    </source>
</evidence>
<dbReference type="OrthoDB" id="3268246at2759"/>
<evidence type="ECO:0000256" key="1">
    <source>
        <dbReference type="ARBA" id="ARBA00004123"/>
    </source>
</evidence>
<dbReference type="EMBL" id="VFQX01000030">
    <property type="protein sequence ID" value="KAF0978261.1"/>
    <property type="molecule type" value="Genomic_DNA"/>
</dbReference>
<keyword evidence="6" id="KW-0653">Protein transport</keyword>
<dbReference type="GO" id="GO:0006606">
    <property type="term" value="P:protein import into nucleus"/>
    <property type="evidence" value="ECO:0007669"/>
    <property type="project" value="TreeGrafter"/>
</dbReference>